<protein>
    <submittedName>
        <fullName evidence="2">RNA methyltransferase</fullName>
    </submittedName>
</protein>
<name>A0A844QES8_9HYPH</name>
<proteinExistence type="predicted"/>
<dbReference type="Proteomes" id="UP000463224">
    <property type="component" value="Unassembled WGS sequence"/>
</dbReference>
<keyword evidence="2" id="KW-0489">Methyltransferase</keyword>
<dbReference type="RefSeq" id="WP_156712703.1">
    <property type="nucleotide sequence ID" value="NZ_WPHG01000002.1"/>
</dbReference>
<dbReference type="SUPFAM" id="SSF159894">
    <property type="entry name" value="YgaC/TfoX-N like"/>
    <property type="match status" value="1"/>
</dbReference>
<dbReference type="EMBL" id="WPHG01000002">
    <property type="protein sequence ID" value="MVA97785.1"/>
    <property type="molecule type" value="Genomic_DNA"/>
</dbReference>
<dbReference type="InterPro" id="IPR007076">
    <property type="entry name" value="TfoX_N"/>
</dbReference>
<dbReference type="GO" id="GO:0008168">
    <property type="term" value="F:methyltransferase activity"/>
    <property type="evidence" value="ECO:0007669"/>
    <property type="project" value="UniProtKB-KW"/>
</dbReference>
<evidence type="ECO:0000259" key="1">
    <source>
        <dbReference type="Pfam" id="PF04993"/>
    </source>
</evidence>
<comment type="caution">
    <text evidence="2">The sequence shown here is derived from an EMBL/GenBank/DDBJ whole genome shotgun (WGS) entry which is preliminary data.</text>
</comment>
<gene>
    <name evidence="2" type="ORF">GN330_11070</name>
</gene>
<keyword evidence="2" id="KW-0808">Transferase</keyword>
<evidence type="ECO:0000313" key="2">
    <source>
        <dbReference type="EMBL" id="MVA97785.1"/>
    </source>
</evidence>
<dbReference type="Pfam" id="PF04993">
    <property type="entry name" value="TfoX_N"/>
    <property type="match status" value="1"/>
</dbReference>
<accession>A0A844QES8</accession>
<dbReference type="Gene3D" id="3.30.1460.30">
    <property type="entry name" value="YgaC/TfoX-N like chaperone"/>
    <property type="match status" value="1"/>
</dbReference>
<organism evidence="2 3">
    <name type="scientific">Nitratireductor arenosus</name>
    <dbReference type="NCBI Taxonomy" id="2682096"/>
    <lineage>
        <taxon>Bacteria</taxon>
        <taxon>Pseudomonadati</taxon>
        <taxon>Pseudomonadota</taxon>
        <taxon>Alphaproteobacteria</taxon>
        <taxon>Hyphomicrobiales</taxon>
        <taxon>Phyllobacteriaceae</taxon>
        <taxon>Nitratireductor</taxon>
    </lineage>
</organism>
<keyword evidence="3" id="KW-1185">Reference proteome</keyword>
<evidence type="ECO:0000313" key="3">
    <source>
        <dbReference type="Proteomes" id="UP000463224"/>
    </source>
</evidence>
<sequence>MTTVLAERVRALIADDPNTGEIRMFGGICFTLNGHMLCGTMKGGDAMFRVGPEQEADALSRPGARPMDFTGRPMKGFVIVSQTGLADDQTISEWIAVATRFVGALPPKAKK</sequence>
<dbReference type="GO" id="GO:0032259">
    <property type="term" value="P:methylation"/>
    <property type="evidence" value="ECO:0007669"/>
    <property type="project" value="UniProtKB-KW"/>
</dbReference>
<dbReference type="AlphaFoldDB" id="A0A844QES8"/>
<reference evidence="2 3" key="1">
    <citation type="submission" date="2019-12" db="EMBL/GenBank/DDBJ databases">
        <title>Nitratireductor arenosus sp. nov., Isolated from sea sand, Jeju island, South Korea.</title>
        <authorList>
            <person name="Kim W."/>
        </authorList>
    </citation>
    <scope>NUCLEOTIDE SEQUENCE [LARGE SCALE GENOMIC DNA]</scope>
    <source>
        <strain evidence="2 3">CAU 1489</strain>
    </source>
</reference>
<feature type="domain" description="TfoX N-terminal" evidence="1">
    <location>
        <begin position="23"/>
        <end position="100"/>
    </location>
</feature>